<reference evidence="7 8" key="1">
    <citation type="journal article" date="2019" name="Appl. Microbiol. Biotechnol.">
        <title>Genome sequence of Isaria javanica and comparative genome analysis insights into family S53 peptidase evolution in fungal entomopathogens.</title>
        <authorList>
            <person name="Lin R."/>
            <person name="Zhang X."/>
            <person name="Xin B."/>
            <person name="Zou M."/>
            <person name="Gao Y."/>
            <person name="Qin F."/>
            <person name="Hu Q."/>
            <person name="Xie B."/>
            <person name="Cheng X."/>
        </authorList>
    </citation>
    <scope>NUCLEOTIDE SEQUENCE [LARGE SCALE GENOMIC DNA]</scope>
    <source>
        <strain evidence="7 8">IJ1G</strain>
    </source>
</reference>
<dbReference type="AlphaFoldDB" id="A0A545UNA4"/>
<dbReference type="Gene3D" id="1.20.1250.20">
    <property type="entry name" value="MFS general substrate transporter like domains"/>
    <property type="match status" value="2"/>
</dbReference>
<keyword evidence="3 6" id="KW-0812">Transmembrane</keyword>
<feature type="transmembrane region" description="Helical" evidence="6">
    <location>
        <begin position="436"/>
        <end position="459"/>
    </location>
</feature>
<dbReference type="OrthoDB" id="310895at2759"/>
<dbReference type="PANTHER" id="PTHR43791:SF54">
    <property type="entry name" value="MAJOR FACILITATOR SUPERFAMILY (MFS) PROFILE DOMAIN-CONTAINING PROTEIN-RELATED"/>
    <property type="match status" value="1"/>
</dbReference>
<dbReference type="InterPro" id="IPR011701">
    <property type="entry name" value="MFS"/>
</dbReference>
<keyword evidence="5 6" id="KW-0472">Membrane</keyword>
<dbReference type="PANTHER" id="PTHR43791">
    <property type="entry name" value="PERMEASE-RELATED"/>
    <property type="match status" value="1"/>
</dbReference>
<dbReference type="SUPFAM" id="SSF103473">
    <property type="entry name" value="MFS general substrate transporter"/>
    <property type="match status" value="1"/>
</dbReference>
<evidence type="ECO:0000313" key="7">
    <source>
        <dbReference type="EMBL" id="TQV90942.1"/>
    </source>
</evidence>
<feature type="transmembrane region" description="Helical" evidence="6">
    <location>
        <begin position="371"/>
        <end position="392"/>
    </location>
</feature>
<dbReference type="GO" id="GO:0022857">
    <property type="term" value="F:transmembrane transporter activity"/>
    <property type="evidence" value="ECO:0007669"/>
    <property type="project" value="InterPro"/>
</dbReference>
<evidence type="ECO:0000256" key="1">
    <source>
        <dbReference type="ARBA" id="ARBA00004141"/>
    </source>
</evidence>
<keyword evidence="2" id="KW-0813">Transport</keyword>
<sequence length="485" mass="53570">MAGQFITNNTKTGQAVDAGISVSARSEDDDELEDTTAARRLVLKCDLRLIPILGTLYLVSFLDRSNIANARIFGLEKSLAMPSTGFNNCLWIFYLPFVMVEIPSNLFMSLNRIKPNHYLSGAMLILGVVSMCQGLTKTYGGLLACRFIMGIMQAVLPPGAALLIGQYYKRNECYIRFSYFFCFALLGSAFSGLLAYAIENMDGLGGYEAWRWVFILEGLLTVLFGLVAWLVIPEFPQEATFLTTKERALLCARLHRDRGAEKIDFHGLNWSRVLLDWKIWSFTLIYFCADMGAASISSFTPTILKELGWTASRAQVMSIPIWMVSMSVTLLTSCASGKVSFRWPFVLAGAILALIGWCLQYSQVQPAAVRYFALYIIAAGSVAQFPILLGWLNSNLRGRPQQAVASAIQLGIGNCANFVASNVFITLERPEYPTGFATGVGIASLGIASLILVTLALAWHNRCLQRKQDGTDEGDGFQENIRYVL</sequence>
<evidence type="ECO:0000256" key="2">
    <source>
        <dbReference type="ARBA" id="ARBA00022448"/>
    </source>
</evidence>
<dbReference type="InterPro" id="IPR036259">
    <property type="entry name" value="MFS_trans_sf"/>
</dbReference>
<evidence type="ECO:0000256" key="4">
    <source>
        <dbReference type="ARBA" id="ARBA00022989"/>
    </source>
</evidence>
<evidence type="ECO:0000256" key="3">
    <source>
        <dbReference type="ARBA" id="ARBA00022692"/>
    </source>
</evidence>
<comment type="subcellular location">
    <subcellularLocation>
        <location evidence="1">Membrane</location>
        <topology evidence="1">Multi-pass membrane protein</topology>
    </subcellularLocation>
</comment>
<feature type="transmembrane region" description="Helical" evidence="6">
    <location>
        <begin position="341"/>
        <end position="359"/>
    </location>
</feature>
<dbReference type="EMBL" id="SPUK01000022">
    <property type="protein sequence ID" value="TQV90942.1"/>
    <property type="molecule type" value="Genomic_DNA"/>
</dbReference>
<proteinExistence type="predicted"/>
<dbReference type="FunFam" id="1.20.1250.20:FF:000013">
    <property type="entry name" value="MFS general substrate transporter"/>
    <property type="match status" value="1"/>
</dbReference>
<comment type="caution">
    <text evidence="7">The sequence shown here is derived from an EMBL/GenBank/DDBJ whole genome shotgun (WGS) entry which is preliminary data.</text>
</comment>
<dbReference type="FunFam" id="1.20.1250.20:FF:000057">
    <property type="entry name" value="MFS general substrate transporter"/>
    <property type="match status" value="1"/>
</dbReference>
<feature type="transmembrane region" description="Helical" evidence="6">
    <location>
        <begin position="174"/>
        <end position="198"/>
    </location>
</feature>
<evidence type="ECO:0000256" key="5">
    <source>
        <dbReference type="ARBA" id="ARBA00023136"/>
    </source>
</evidence>
<accession>A0A545UNA4</accession>
<feature type="transmembrane region" description="Helical" evidence="6">
    <location>
        <begin position="210"/>
        <end position="232"/>
    </location>
</feature>
<dbReference type="GO" id="GO:0016020">
    <property type="term" value="C:membrane"/>
    <property type="evidence" value="ECO:0007669"/>
    <property type="project" value="UniProtKB-SubCell"/>
</dbReference>
<dbReference type="Pfam" id="PF07690">
    <property type="entry name" value="MFS_1"/>
    <property type="match status" value="1"/>
</dbReference>
<dbReference type="Proteomes" id="UP000315783">
    <property type="component" value="Unassembled WGS sequence"/>
</dbReference>
<organism evidence="7 8">
    <name type="scientific">Cordyceps javanica</name>
    <dbReference type="NCBI Taxonomy" id="43265"/>
    <lineage>
        <taxon>Eukaryota</taxon>
        <taxon>Fungi</taxon>
        <taxon>Dikarya</taxon>
        <taxon>Ascomycota</taxon>
        <taxon>Pezizomycotina</taxon>
        <taxon>Sordariomycetes</taxon>
        <taxon>Hypocreomycetidae</taxon>
        <taxon>Hypocreales</taxon>
        <taxon>Cordycipitaceae</taxon>
        <taxon>Cordyceps</taxon>
    </lineage>
</organism>
<feature type="transmembrane region" description="Helical" evidence="6">
    <location>
        <begin position="117"/>
        <end position="135"/>
    </location>
</feature>
<keyword evidence="4 6" id="KW-1133">Transmembrane helix</keyword>
<feature type="transmembrane region" description="Helical" evidence="6">
    <location>
        <begin position="316"/>
        <end position="335"/>
    </location>
</feature>
<feature type="transmembrane region" description="Helical" evidence="6">
    <location>
        <begin position="279"/>
        <end position="304"/>
    </location>
</feature>
<evidence type="ECO:0000313" key="8">
    <source>
        <dbReference type="Proteomes" id="UP000315783"/>
    </source>
</evidence>
<feature type="transmembrane region" description="Helical" evidence="6">
    <location>
        <begin position="79"/>
        <end position="97"/>
    </location>
</feature>
<gene>
    <name evidence="7" type="ORF">IF1G_10463</name>
</gene>
<protein>
    <submittedName>
        <fullName evidence="7">MFS general substrate transporter</fullName>
    </submittedName>
</protein>
<evidence type="ECO:0000256" key="6">
    <source>
        <dbReference type="SAM" id="Phobius"/>
    </source>
</evidence>
<keyword evidence="8" id="KW-1185">Reference proteome</keyword>
<name>A0A545UNA4_9HYPO</name>